<feature type="compositionally biased region" description="Pro residues" evidence="1">
    <location>
        <begin position="273"/>
        <end position="285"/>
    </location>
</feature>
<protein>
    <submittedName>
        <fullName evidence="2">Uncharacterized protein</fullName>
    </submittedName>
</protein>
<feature type="region of interest" description="Disordered" evidence="1">
    <location>
        <begin position="260"/>
        <end position="285"/>
    </location>
</feature>
<gene>
    <name evidence="2" type="ORF">C8F04DRAFT_1270834</name>
</gene>
<proteinExistence type="predicted"/>
<evidence type="ECO:0000256" key="1">
    <source>
        <dbReference type="SAM" id="MobiDB-lite"/>
    </source>
</evidence>
<sequence>MHNTTTSPSLVTSSSSPASPSTAGTVSTCIATPRHHSALPKLNLAHSSIPPTSLPPAFNTVDGGTPNEEYIGEGRTAPRSLNSVSALPLSYFMLPRIPLCPLPIPGLVPIASIVCFPHLHPALTALSPLVPHSPLAYTAACVRTVCIESRMRGTVCRKACARGLICATFPPPPRPPPLAPLIPSSSHLVAPVYPAHPSQVRTRTRPGLARALGADAVAVCVRPVCVASHTSRVWGQLRVVAHGRAEFGCARTRCCTDTGGASAPHASRVPSVPSHPVPPAPSRVP</sequence>
<comment type="caution">
    <text evidence="2">The sequence shown here is derived from an EMBL/GenBank/DDBJ whole genome shotgun (WGS) entry which is preliminary data.</text>
</comment>
<reference evidence="2" key="1">
    <citation type="submission" date="2023-03" db="EMBL/GenBank/DDBJ databases">
        <title>Massive genome expansion in bonnet fungi (Mycena s.s.) driven by repeated elements and novel gene families across ecological guilds.</title>
        <authorList>
            <consortium name="Lawrence Berkeley National Laboratory"/>
            <person name="Harder C.B."/>
            <person name="Miyauchi S."/>
            <person name="Viragh M."/>
            <person name="Kuo A."/>
            <person name="Thoen E."/>
            <person name="Andreopoulos B."/>
            <person name="Lu D."/>
            <person name="Skrede I."/>
            <person name="Drula E."/>
            <person name="Henrissat B."/>
            <person name="Morin E."/>
            <person name="Kohler A."/>
            <person name="Barry K."/>
            <person name="LaButti K."/>
            <person name="Morin E."/>
            <person name="Salamov A."/>
            <person name="Lipzen A."/>
            <person name="Mereny Z."/>
            <person name="Hegedus B."/>
            <person name="Baldrian P."/>
            <person name="Stursova M."/>
            <person name="Weitz H."/>
            <person name="Taylor A."/>
            <person name="Grigoriev I.V."/>
            <person name="Nagy L.G."/>
            <person name="Martin F."/>
            <person name="Kauserud H."/>
        </authorList>
    </citation>
    <scope>NUCLEOTIDE SEQUENCE</scope>
    <source>
        <strain evidence="2">CBHHK200</strain>
    </source>
</reference>
<dbReference type="Proteomes" id="UP001218188">
    <property type="component" value="Unassembled WGS sequence"/>
</dbReference>
<organism evidence="2 3">
    <name type="scientific">Mycena alexandri</name>
    <dbReference type="NCBI Taxonomy" id="1745969"/>
    <lineage>
        <taxon>Eukaryota</taxon>
        <taxon>Fungi</taxon>
        <taxon>Dikarya</taxon>
        <taxon>Basidiomycota</taxon>
        <taxon>Agaricomycotina</taxon>
        <taxon>Agaricomycetes</taxon>
        <taxon>Agaricomycetidae</taxon>
        <taxon>Agaricales</taxon>
        <taxon>Marasmiineae</taxon>
        <taxon>Mycenaceae</taxon>
        <taxon>Mycena</taxon>
    </lineage>
</organism>
<name>A0AAD6S9V0_9AGAR</name>
<dbReference type="AlphaFoldDB" id="A0AAD6S9V0"/>
<evidence type="ECO:0000313" key="2">
    <source>
        <dbReference type="EMBL" id="KAJ7023926.1"/>
    </source>
</evidence>
<feature type="compositionally biased region" description="Low complexity" evidence="1">
    <location>
        <begin position="261"/>
        <end position="272"/>
    </location>
</feature>
<keyword evidence="3" id="KW-1185">Reference proteome</keyword>
<accession>A0AAD6S9V0</accession>
<dbReference type="EMBL" id="JARJCM010000178">
    <property type="protein sequence ID" value="KAJ7023926.1"/>
    <property type="molecule type" value="Genomic_DNA"/>
</dbReference>
<evidence type="ECO:0000313" key="3">
    <source>
        <dbReference type="Proteomes" id="UP001218188"/>
    </source>
</evidence>
<feature type="region of interest" description="Disordered" evidence="1">
    <location>
        <begin position="1"/>
        <end position="26"/>
    </location>
</feature>